<name>A0ACD3A6L1_9AGAR</name>
<dbReference type="EMBL" id="ML208702">
    <property type="protein sequence ID" value="TFK61040.1"/>
    <property type="molecule type" value="Genomic_DNA"/>
</dbReference>
<accession>A0ACD3A6L1</accession>
<keyword evidence="2" id="KW-1185">Reference proteome</keyword>
<evidence type="ECO:0000313" key="1">
    <source>
        <dbReference type="EMBL" id="TFK61040.1"/>
    </source>
</evidence>
<sequence length="468" mass="52380">MDEVIPSRATRRSQSLGSLGSSRTNREIDETRPLLSRQGSTSFKQPSYLNGTPGTRSNQIAVSPQVWPSQVPVHHRLREQGWLEYFLPDSTVYFVHPTHRVITEIDLYSTKRLDVVHSYIDRYLINPVPQGMELWLREIAPSPGLPPPKKGSGLASLWVNHTKKNITFTPPFEVPMNCHIRPSPPPEDQVDMEYRYWLFMESHPAHCSLPHGARTDAMDVLSWAWSDRLLPNHRSLPAPFSQEECQELLSLLRSFPDQGEAIQAVVQNRVIARVLLRVAHWRQVHFRSTKPLPDDVGSGPIQPPKRARSIGRVFIDFIVSCVCLGIPYIFFQRNNYHRLDEESGFRQGAPLFVIGACTCLVAAIVLSASVTFLSLPGLDGIAKIAGVVAILCASFSMATTVLAVFKFKANMERTTSHMNEGFLALSGATIKDPIHGDYQFDDLSRWTIMGLIGGLAGIITSSVLLLRR</sequence>
<organism evidence="1 2">
    <name type="scientific">Pluteus cervinus</name>
    <dbReference type="NCBI Taxonomy" id="181527"/>
    <lineage>
        <taxon>Eukaryota</taxon>
        <taxon>Fungi</taxon>
        <taxon>Dikarya</taxon>
        <taxon>Basidiomycota</taxon>
        <taxon>Agaricomycotina</taxon>
        <taxon>Agaricomycetes</taxon>
        <taxon>Agaricomycetidae</taxon>
        <taxon>Agaricales</taxon>
        <taxon>Pluteineae</taxon>
        <taxon>Pluteaceae</taxon>
        <taxon>Pluteus</taxon>
    </lineage>
</organism>
<dbReference type="Proteomes" id="UP000308600">
    <property type="component" value="Unassembled WGS sequence"/>
</dbReference>
<proteinExistence type="predicted"/>
<gene>
    <name evidence="1" type="ORF">BDN72DRAFT_863919</name>
</gene>
<protein>
    <submittedName>
        <fullName evidence="1">Uncharacterized protein</fullName>
    </submittedName>
</protein>
<evidence type="ECO:0000313" key="2">
    <source>
        <dbReference type="Proteomes" id="UP000308600"/>
    </source>
</evidence>
<reference evidence="1 2" key="1">
    <citation type="journal article" date="2019" name="Nat. Ecol. Evol.">
        <title>Megaphylogeny resolves global patterns of mushroom evolution.</title>
        <authorList>
            <person name="Varga T."/>
            <person name="Krizsan K."/>
            <person name="Foldi C."/>
            <person name="Dima B."/>
            <person name="Sanchez-Garcia M."/>
            <person name="Sanchez-Ramirez S."/>
            <person name="Szollosi G.J."/>
            <person name="Szarkandi J.G."/>
            <person name="Papp V."/>
            <person name="Albert L."/>
            <person name="Andreopoulos W."/>
            <person name="Angelini C."/>
            <person name="Antonin V."/>
            <person name="Barry K.W."/>
            <person name="Bougher N.L."/>
            <person name="Buchanan P."/>
            <person name="Buyck B."/>
            <person name="Bense V."/>
            <person name="Catcheside P."/>
            <person name="Chovatia M."/>
            <person name="Cooper J."/>
            <person name="Damon W."/>
            <person name="Desjardin D."/>
            <person name="Finy P."/>
            <person name="Geml J."/>
            <person name="Haridas S."/>
            <person name="Hughes K."/>
            <person name="Justo A."/>
            <person name="Karasinski D."/>
            <person name="Kautmanova I."/>
            <person name="Kiss B."/>
            <person name="Kocsube S."/>
            <person name="Kotiranta H."/>
            <person name="LaButti K.M."/>
            <person name="Lechner B.E."/>
            <person name="Liimatainen K."/>
            <person name="Lipzen A."/>
            <person name="Lukacs Z."/>
            <person name="Mihaltcheva S."/>
            <person name="Morgado L.N."/>
            <person name="Niskanen T."/>
            <person name="Noordeloos M.E."/>
            <person name="Ohm R.A."/>
            <person name="Ortiz-Santana B."/>
            <person name="Ovrebo C."/>
            <person name="Racz N."/>
            <person name="Riley R."/>
            <person name="Savchenko A."/>
            <person name="Shiryaev A."/>
            <person name="Soop K."/>
            <person name="Spirin V."/>
            <person name="Szebenyi C."/>
            <person name="Tomsovsky M."/>
            <person name="Tulloss R.E."/>
            <person name="Uehling J."/>
            <person name="Grigoriev I.V."/>
            <person name="Vagvolgyi C."/>
            <person name="Papp T."/>
            <person name="Martin F.M."/>
            <person name="Miettinen O."/>
            <person name="Hibbett D.S."/>
            <person name="Nagy L.G."/>
        </authorList>
    </citation>
    <scope>NUCLEOTIDE SEQUENCE [LARGE SCALE GENOMIC DNA]</scope>
    <source>
        <strain evidence="1 2">NL-1719</strain>
    </source>
</reference>